<gene>
    <name evidence="2" type="ORF">RM550_14980</name>
</gene>
<dbReference type="EMBL" id="JAVRFE010000017">
    <property type="protein sequence ID" value="MDT0457024.1"/>
    <property type="molecule type" value="Genomic_DNA"/>
</dbReference>
<organism evidence="2 3">
    <name type="scientific">Streptomyces mooreae</name>
    <dbReference type="NCBI Taxonomy" id="3075523"/>
    <lineage>
        <taxon>Bacteria</taxon>
        <taxon>Bacillati</taxon>
        <taxon>Actinomycetota</taxon>
        <taxon>Actinomycetes</taxon>
        <taxon>Kitasatosporales</taxon>
        <taxon>Streptomycetaceae</taxon>
        <taxon>Streptomyces</taxon>
    </lineage>
</organism>
<feature type="compositionally biased region" description="Low complexity" evidence="1">
    <location>
        <begin position="94"/>
        <end position="117"/>
    </location>
</feature>
<name>A0ABU2T843_9ACTN</name>
<dbReference type="InterPro" id="IPR046042">
    <property type="entry name" value="DUF6000"/>
</dbReference>
<feature type="region of interest" description="Disordered" evidence="1">
    <location>
        <begin position="87"/>
        <end position="140"/>
    </location>
</feature>
<evidence type="ECO:0000313" key="2">
    <source>
        <dbReference type="EMBL" id="MDT0457024.1"/>
    </source>
</evidence>
<proteinExistence type="predicted"/>
<keyword evidence="3" id="KW-1185">Reference proteome</keyword>
<comment type="caution">
    <text evidence="2">The sequence shown here is derived from an EMBL/GenBank/DDBJ whole genome shotgun (WGS) entry which is preliminary data.</text>
</comment>
<evidence type="ECO:0000313" key="3">
    <source>
        <dbReference type="Proteomes" id="UP001180551"/>
    </source>
</evidence>
<reference evidence="2" key="1">
    <citation type="submission" date="2024-05" db="EMBL/GenBank/DDBJ databases">
        <title>30 novel species of actinomycetes from the DSMZ collection.</title>
        <authorList>
            <person name="Nouioui I."/>
        </authorList>
    </citation>
    <scope>NUCLEOTIDE SEQUENCE</scope>
    <source>
        <strain evidence="2">DSM 41527</strain>
    </source>
</reference>
<dbReference type="RefSeq" id="WP_311624200.1">
    <property type="nucleotide sequence ID" value="NZ_JAVRFE010000017.1"/>
</dbReference>
<dbReference type="Proteomes" id="UP001180551">
    <property type="component" value="Unassembled WGS sequence"/>
</dbReference>
<evidence type="ECO:0000256" key="1">
    <source>
        <dbReference type="SAM" id="MobiDB-lite"/>
    </source>
</evidence>
<protein>
    <submittedName>
        <fullName evidence="2">DUF6000 family protein</fullName>
    </submittedName>
</protein>
<sequence length="140" mass="15318">MALTPHRRLTDRRRPPRIVPRAHRRLLLASEVRYSGGAYCFALPRFGTHADADILGARLDRYLPRTDVHYDQPAALVALPRLDAQLGTHHADQASPSPTASGTSGSMPWSTSATTRATPPPNSATGRLPHCDFANSWSRS</sequence>
<dbReference type="Pfam" id="PF19463">
    <property type="entry name" value="DUF6000"/>
    <property type="match status" value="1"/>
</dbReference>
<accession>A0ABU2T843</accession>